<reference evidence="1 2" key="1">
    <citation type="submission" date="2015-01" db="EMBL/GenBank/DDBJ databases">
        <title>Evolution of Trichinella species and genotypes.</title>
        <authorList>
            <person name="Korhonen P.K."/>
            <person name="Edoardo P."/>
            <person name="Giuseppe L.R."/>
            <person name="Gasser R.B."/>
        </authorList>
    </citation>
    <scope>NUCLEOTIDE SEQUENCE [LARGE SCALE GENOMIC DNA]</scope>
    <source>
        <strain evidence="1">ISS470</strain>
    </source>
</reference>
<evidence type="ECO:0000313" key="1">
    <source>
        <dbReference type="EMBL" id="KRY72108.1"/>
    </source>
</evidence>
<gene>
    <name evidence="1" type="ORF">T4D_12632</name>
</gene>
<sequence length="65" mass="7592">MKNNTRIYINAEKKKEERNNIITTLKEQFQAVSLIEHSRCFSSIISLLVSVLRSSHQKATCQLLW</sequence>
<accession>A0A0V1EEP5</accession>
<proteinExistence type="predicted"/>
<evidence type="ECO:0000313" key="2">
    <source>
        <dbReference type="Proteomes" id="UP000054995"/>
    </source>
</evidence>
<dbReference type="Proteomes" id="UP000054995">
    <property type="component" value="Unassembled WGS sequence"/>
</dbReference>
<dbReference type="AlphaFoldDB" id="A0A0V1EEP5"/>
<comment type="caution">
    <text evidence="1">The sequence shown here is derived from an EMBL/GenBank/DDBJ whole genome shotgun (WGS) entry which is preliminary data.</text>
</comment>
<keyword evidence="2" id="KW-1185">Reference proteome</keyword>
<dbReference type="EMBL" id="JYDT01001035">
    <property type="protein sequence ID" value="KRY72108.1"/>
    <property type="molecule type" value="Genomic_DNA"/>
</dbReference>
<organism evidence="1 2">
    <name type="scientific">Trichinella pseudospiralis</name>
    <name type="common">Parasitic roundworm</name>
    <dbReference type="NCBI Taxonomy" id="6337"/>
    <lineage>
        <taxon>Eukaryota</taxon>
        <taxon>Metazoa</taxon>
        <taxon>Ecdysozoa</taxon>
        <taxon>Nematoda</taxon>
        <taxon>Enoplea</taxon>
        <taxon>Dorylaimia</taxon>
        <taxon>Trichinellida</taxon>
        <taxon>Trichinellidae</taxon>
        <taxon>Trichinella</taxon>
    </lineage>
</organism>
<protein>
    <submittedName>
        <fullName evidence="1">Uncharacterized protein</fullName>
    </submittedName>
</protein>
<name>A0A0V1EEP5_TRIPS</name>